<evidence type="ECO:0000313" key="1">
    <source>
        <dbReference type="EMBL" id="QBG82593.1"/>
    </source>
</evidence>
<dbReference type="AlphaFoldDB" id="A0A5B7LL48"/>
<protein>
    <submittedName>
        <fullName evidence="1">F-box protein At3g07870-like</fullName>
    </submittedName>
</protein>
<proteinExistence type="predicted"/>
<accession>A0A5B7LL48</accession>
<name>A0A5B7LL48_PAPSO</name>
<reference evidence="1" key="1">
    <citation type="journal article" date="2019" name="Plant Physiol.">
        <title>Purine permease-type benzylisoquinoline alkaloid transporters in opium poppy.</title>
        <authorList>
            <person name="Dastmalchi M."/>
            <person name="Chang L."/>
            <person name="Chen R."/>
            <person name="Yu L."/>
            <person name="Chen X."/>
            <person name="Hagel J."/>
            <person name="Facchini P.J."/>
        </authorList>
    </citation>
    <scope>NUCLEOTIDE SEQUENCE</scope>
</reference>
<organism evidence="1">
    <name type="scientific">Papaver somniferum</name>
    <name type="common">Opium poppy</name>
    <dbReference type="NCBI Taxonomy" id="3469"/>
    <lineage>
        <taxon>Eukaryota</taxon>
        <taxon>Viridiplantae</taxon>
        <taxon>Streptophyta</taxon>
        <taxon>Embryophyta</taxon>
        <taxon>Tracheophyta</taxon>
        <taxon>Spermatophyta</taxon>
        <taxon>Magnoliopsida</taxon>
        <taxon>Ranunculales</taxon>
        <taxon>Papaveraceae</taxon>
        <taxon>Papaveroideae</taxon>
        <taxon>Papaver</taxon>
    </lineage>
</organism>
<dbReference type="EMBL" id="MH838000">
    <property type="protein sequence ID" value="QBG82593.1"/>
    <property type="molecule type" value="Genomic_DNA"/>
</dbReference>
<sequence length="273" mass="31792">MLPDLTPETLHLLPSAQDILASKFVCKEWNYVLADKRIGLLFGFTQKVTEEKVTQLFYREQIEEEDYYTMMGDFYQMLFGNNGTWNIIRSYDENMSHPIVGSCNSLIVSFNLENETFQSHSPPPHHIYENGGFSTPKLGMVFSGVHLLFYNIHDIYDLRIDFWAPISDNDIHARATGVEWNWELKRSIVLEEPLNLWWPPYKLIALGKNNDVLFQNNRCLTCYNELSRTLTKIAEIRWEKVRVIPHMRSAVSLRNFGGQSETCTDDDHATNIF</sequence>